<dbReference type="CDD" id="cd07197">
    <property type="entry name" value="nitrilase"/>
    <property type="match status" value="1"/>
</dbReference>
<evidence type="ECO:0000313" key="4">
    <source>
        <dbReference type="Proteomes" id="UP000003277"/>
    </source>
</evidence>
<dbReference type="Pfam" id="PF00795">
    <property type="entry name" value="CN_hydrolase"/>
    <property type="match status" value="1"/>
</dbReference>
<dbReference type="EMBL" id="ADLT01000057">
    <property type="protein sequence ID" value="EHO62308.1"/>
    <property type="molecule type" value="Genomic_DNA"/>
</dbReference>
<dbReference type="RefSeq" id="WP_008860256.1">
    <property type="nucleotide sequence ID" value="NZ_JH591189.1"/>
</dbReference>
<dbReference type="PATRIC" id="fig|742743.3.peg.1788"/>
<dbReference type="STRING" id="742743.HMPREF9453_01762"/>
<dbReference type="InterPro" id="IPR003010">
    <property type="entry name" value="C-N_Hydrolase"/>
</dbReference>
<dbReference type="AlphaFoldDB" id="H1D2C4"/>
<evidence type="ECO:0000256" key="1">
    <source>
        <dbReference type="ARBA" id="ARBA00022801"/>
    </source>
</evidence>
<reference evidence="3 4" key="1">
    <citation type="submission" date="2011-11" db="EMBL/GenBank/DDBJ databases">
        <title>The Genome Sequence of Dialister succinatiphilus YIT 11850.</title>
        <authorList>
            <consortium name="The Broad Institute Genome Sequencing Platform"/>
            <person name="Earl A."/>
            <person name="Ward D."/>
            <person name="Feldgarden M."/>
            <person name="Gevers D."/>
            <person name="Morotomi M."/>
            <person name="Young S.K."/>
            <person name="Zeng Q."/>
            <person name="Gargeya S."/>
            <person name="Fitzgerald M."/>
            <person name="Haas B."/>
            <person name="Abouelleil A."/>
            <person name="Alvarado L."/>
            <person name="Arachchi H.M."/>
            <person name="Berlin A."/>
            <person name="Brown A."/>
            <person name="Chapman S.B."/>
            <person name="Dunbar C."/>
            <person name="Gearin G."/>
            <person name="Goldberg J."/>
            <person name="Griggs A."/>
            <person name="Gujja S."/>
            <person name="Heiman D."/>
            <person name="Howarth C."/>
            <person name="Lui A."/>
            <person name="MacDonald P.J.P."/>
            <person name="Montmayeur A."/>
            <person name="Murphy C."/>
            <person name="Neiman D."/>
            <person name="Pearson M."/>
            <person name="Priest M."/>
            <person name="Roberts A."/>
            <person name="Saif S."/>
            <person name="Shea T."/>
            <person name="Sisk P."/>
            <person name="Stolte C."/>
            <person name="Sykes S."/>
            <person name="Wortman J."/>
            <person name="Nusbaum C."/>
            <person name="Birren B."/>
        </authorList>
    </citation>
    <scope>NUCLEOTIDE SEQUENCE [LARGE SCALE GENOMIC DNA]</scope>
    <source>
        <strain evidence="3 4">YIT 11850</strain>
    </source>
</reference>
<dbReference type="InterPro" id="IPR036526">
    <property type="entry name" value="C-N_Hydrolase_sf"/>
</dbReference>
<dbReference type="PROSITE" id="PS50263">
    <property type="entry name" value="CN_HYDROLASE"/>
    <property type="match status" value="1"/>
</dbReference>
<dbReference type="InterPro" id="IPR050345">
    <property type="entry name" value="Aliph_Amidase/BUP"/>
</dbReference>
<name>H1D2C4_9FIRM</name>
<dbReference type="SUPFAM" id="SSF56317">
    <property type="entry name" value="Carbon-nitrogen hydrolase"/>
    <property type="match status" value="1"/>
</dbReference>
<dbReference type="HOGENOM" id="CLU_030130_3_1_9"/>
<sequence length="301" mass="33924">MKDICTISVVTFHPVWGDKASNLRRIEEYIECAYRKGSQIVIFPEMSLTGYDDEADKPFKEKMQYKLAETVPGPSTLEVAELTKKLGLYVIFGMPIRDDKNPDIIYNGLAIFSPKGLEGAYHKMHLPSPEPNWATRGDKPFILHSEWGPIGCAICYDNYAFPELTRYYVAKGCRLLINSTALAKCHGPYFGSPTLEASVIQNGIYIASANIGGLDVDNYFWGGSSIIGPGQKHPWSFYYYAGRKFTDEDAPEIEMFTATVDLSLASRYAFKHNPAVDGTDWRPDKYIEMYKDILKDPDFGK</sequence>
<proteinExistence type="predicted"/>
<evidence type="ECO:0000313" key="3">
    <source>
        <dbReference type="EMBL" id="EHO62308.1"/>
    </source>
</evidence>
<protein>
    <recommendedName>
        <fullName evidence="2">CN hydrolase domain-containing protein</fullName>
    </recommendedName>
</protein>
<dbReference type="Proteomes" id="UP000003277">
    <property type="component" value="Unassembled WGS sequence"/>
</dbReference>
<comment type="caution">
    <text evidence="3">The sequence shown here is derived from an EMBL/GenBank/DDBJ whole genome shotgun (WGS) entry which is preliminary data.</text>
</comment>
<dbReference type="eggNOG" id="COG0388">
    <property type="taxonomic scope" value="Bacteria"/>
</dbReference>
<organism evidence="3 4">
    <name type="scientific">Dialister succinatiphilus YIT 11850</name>
    <dbReference type="NCBI Taxonomy" id="742743"/>
    <lineage>
        <taxon>Bacteria</taxon>
        <taxon>Bacillati</taxon>
        <taxon>Bacillota</taxon>
        <taxon>Negativicutes</taxon>
        <taxon>Veillonellales</taxon>
        <taxon>Veillonellaceae</taxon>
        <taxon>Dialister</taxon>
    </lineage>
</organism>
<accession>H1D2C4</accession>
<feature type="domain" description="CN hydrolase" evidence="2">
    <location>
        <begin position="5"/>
        <end position="262"/>
    </location>
</feature>
<dbReference type="Gene3D" id="3.60.110.10">
    <property type="entry name" value="Carbon-nitrogen hydrolase"/>
    <property type="match status" value="1"/>
</dbReference>
<evidence type="ECO:0000259" key="2">
    <source>
        <dbReference type="PROSITE" id="PS50263"/>
    </source>
</evidence>
<dbReference type="GO" id="GO:0016811">
    <property type="term" value="F:hydrolase activity, acting on carbon-nitrogen (but not peptide) bonds, in linear amides"/>
    <property type="evidence" value="ECO:0007669"/>
    <property type="project" value="TreeGrafter"/>
</dbReference>
<keyword evidence="4" id="KW-1185">Reference proteome</keyword>
<keyword evidence="1" id="KW-0378">Hydrolase</keyword>
<dbReference type="PANTHER" id="PTHR43674:SF16">
    <property type="entry name" value="CARBON-NITROGEN FAMILY, PUTATIVE (AFU_ORTHOLOGUE AFUA_5G02350)-RELATED"/>
    <property type="match status" value="1"/>
</dbReference>
<gene>
    <name evidence="3" type="ORF">HMPREF9453_01762</name>
</gene>
<dbReference type="PANTHER" id="PTHR43674">
    <property type="entry name" value="NITRILASE C965.09-RELATED"/>
    <property type="match status" value="1"/>
</dbReference>